<gene>
    <name evidence="2" type="primary">LOC106174943</name>
</gene>
<dbReference type="InParanoid" id="A0A1S3JP91"/>
<dbReference type="RefSeq" id="XP_013412178.1">
    <property type="nucleotide sequence ID" value="XM_013556724.1"/>
</dbReference>
<keyword evidence="1" id="KW-1185">Reference proteome</keyword>
<dbReference type="KEGG" id="lak:106174943"/>
<proteinExistence type="predicted"/>
<dbReference type="GeneID" id="106174943"/>
<evidence type="ECO:0000313" key="1">
    <source>
        <dbReference type="Proteomes" id="UP000085678"/>
    </source>
</evidence>
<sequence length="278" mass="31235">MLKTHYQSSASYRTYGSMRLPFLGQTVKAGQCVSPRAILTKDSASYMVHRSVPPNMESVYADMYSGATSPARHRAAPVSMSSSAEYATRFKSRPTTTPKVVGFDPSTVVPREKSGIRGVNGFFPPVKLRGAGFRSRGHYETQSQPGGLELIPVMSPDPSEIRPKTEQSPRPELKTEVSSIIFTGGRSRSVSSKPRTKMDTVQQMKMMHHVHNPDYISCPLEVEQDETLDDLSYLPKPRKQLIPTKDVPFVYRYKVKKNMNKLNHMMASRAPVFPEHIW</sequence>
<dbReference type="OrthoDB" id="6107647at2759"/>
<protein>
    <submittedName>
        <fullName evidence="2">Uncharacterized protein LOC106174943</fullName>
    </submittedName>
</protein>
<reference evidence="2" key="1">
    <citation type="submission" date="2025-08" db="UniProtKB">
        <authorList>
            <consortium name="RefSeq"/>
        </authorList>
    </citation>
    <scope>IDENTIFICATION</scope>
    <source>
        <tissue evidence="2">Gonads</tissue>
    </source>
</reference>
<name>A0A1S3JP91_LINAN</name>
<organism evidence="1 2">
    <name type="scientific">Lingula anatina</name>
    <name type="common">Brachiopod</name>
    <name type="synonym">Lingula unguis</name>
    <dbReference type="NCBI Taxonomy" id="7574"/>
    <lineage>
        <taxon>Eukaryota</taxon>
        <taxon>Metazoa</taxon>
        <taxon>Spiralia</taxon>
        <taxon>Lophotrochozoa</taxon>
        <taxon>Brachiopoda</taxon>
        <taxon>Linguliformea</taxon>
        <taxon>Lingulata</taxon>
        <taxon>Lingulida</taxon>
        <taxon>Linguloidea</taxon>
        <taxon>Lingulidae</taxon>
        <taxon>Lingula</taxon>
    </lineage>
</organism>
<dbReference type="Proteomes" id="UP000085678">
    <property type="component" value="Unplaced"/>
</dbReference>
<dbReference type="AlphaFoldDB" id="A0A1S3JP91"/>
<accession>A0A1S3JP91</accession>
<dbReference type="OMA" id="THVYRRD"/>
<evidence type="ECO:0000313" key="2">
    <source>
        <dbReference type="RefSeq" id="XP_013412178.1"/>
    </source>
</evidence>